<evidence type="ECO:0000256" key="1">
    <source>
        <dbReference type="SAM" id="SignalP"/>
    </source>
</evidence>
<dbReference type="STRING" id="1524460.IX84_20485"/>
<organism evidence="2 3">
    <name type="scientific">Phaeodactylibacter xiamenensis</name>
    <dbReference type="NCBI Taxonomy" id="1524460"/>
    <lineage>
        <taxon>Bacteria</taxon>
        <taxon>Pseudomonadati</taxon>
        <taxon>Bacteroidota</taxon>
        <taxon>Saprospiria</taxon>
        <taxon>Saprospirales</taxon>
        <taxon>Haliscomenobacteraceae</taxon>
        <taxon>Phaeodactylibacter</taxon>
    </lineage>
</organism>
<proteinExistence type="predicted"/>
<reference evidence="2 3" key="1">
    <citation type="journal article" date="2014" name="Int. J. Syst. Evol. Microbiol.">
        <title>Phaeodactylibacter xiamenensis gen. nov., sp. nov., a member of the family Saprospiraceae isolated from the marine alga Phaeodactylum tricornutum.</title>
        <authorList>
            <person name="Chen Z.Jr."/>
            <person name="Lei X."/>
            <person name="Lai Q."/>
            <person name="Li Y."/>
            <person name="Zhang B."/>
            <person name="Zhang J."/>
            <person name="Zhang H."/>
            <person name="Yang L."/>
            <person name="Zheng W."/>
            <person name="Tian Y."/>
            <person name="Yu Z."/>
            <person name="Xu H.Jr."/>
            <person name="Zheng T."/>
        </authorList>
    </citation>
    <scope>NUCLEOTIDE SEQUENCE [LARGE SCALE GENOMIC DNA]</scope>
    <source>
        <strain evidence="2 3">KD52</strain>
    </source>
</reference>
<gene>
    <name evidence="2" type="ORF">IX84_20485</name>
</gene>
<dbReference type="AlphaFoldDB" id="A0A098S3X3"/>
<protein>
    <recommendedName>
        <fullName evidence="4">ABC transporter substrate-binding protein</fullName>
    </recommendedName>
</protein>
<keyword evidence="1" id="KW-0732">Signal</keyword>
<dbReference type="PIRSF" id="PIRSF029172">
    <property type="entry name" value="UCP029172_ABC_sbc_YnjB"/>
    <property type="match status" value="1"/>
</dbReference>
<comment type="caution">
    <text evidence="2">The sequence shown here is derived from an EMBL/GenBank/DDBJ whole genome shotgun (WGS) entry which is preliminary data.</text>
</comment>
<name>A0A098S3X3_9BACT</name>
<dbReference type="Proteomes" id="UP000029736">
    <property type="component" value="Unassembled WGS sequence"/>
</dbReference>
<dbReference type="PROSITE" id="PS51257">
    <property type="entry name" value="PROKAR_LIPOPROTEIN"/>
    <property type="match status" value="1"/>
</dbReference>
<sequence>MTRLTFFSLLMALLLSACGDSSAPEAAQKDLSQMSWPAIEAKAKGATLTHMMWTGDPLINDYMQNYVKPEVKERYGIELNIVSGQGSTIVQTMMAELQAGKTESEVDMMWINGETFYQLRQIKGLHGPWTEQLPNAQYIDLDNPFIGVDFQQPVDGYECPWGNVQMAIIYDTLRTPHPPQNRQALLAYAKKHPGTFTIDTRFTGLTFLKALLIDIAGGQEALAGDFDETKYGQYAPQLWDYLRELKPYLWKGGQSFPEGVAPMHQMFANGELHFTMSNNDCEVDNKVLQGVFLESARGYVWEPGTIQNSHYLGIAKHSANKAAAMVVANFMISPEAQYRKMDPAIWGDGTVLSLDKLPDDWAAKFRNLPNRQYAPDREAIQDRALMELAPEYMIRLAEDFRKEIIEG</sequence>
<feature type="chain" id="PRO_5001947830" description="ABC transporter substrate-binding protein" evidence="1">
    <location>
        <begin position="24"/>
        <end position="407"/>
    </location>
</feature>
<keyword evidence="3" id="KW-1185">Reference proteome</keyword>
<dbReference type="PANTHER" id="PTHR42779:SF1">
    <property type="entry name" value="PROTEIN YNJB"/>
    <property type="match status" value="1"/>
</dbReference>
<dbReference type="EMBL" id="JPOS01000077">
    <property type="protein sequence ID" value="KGE86538.1"/>
    <property type="molecule type" value="Genomic_DNA"/>
</dbReference>
<dbReference type="InterPro" id="IPR027020">
    <property type="entry name" value="YnjB"/>
</dbReference>
<feature type="signal peptide" evidence="1">
    <location>
        <begin position="1"/>
        <end position="23"/>
    </location>
</feature>
<dbReference type="SUPFAM" id="SSF53850">
    <property type="entry name" value="Periplasmic binding protein-like II"/>
    <property type="match status" value="1"/>
</dbReference>
<evidence type="ECO:0008006" key="4">
    <source>
        <dbReference type="Google" id="ProtNLM"/>
    </source>
</evidence>
<dbReference type="InterPro" id="IPR006059">
    <property type="entry name" value="SBP"/>
</dbReference>
<dbReference type="PANTHER" id="PTHR42779">
    <property type="entry name" value="PROTEIN YNJB"/>
    <property type="match status" value="1"/>
</dbReference>
<evidence type="ECO:0000313" key="2">
    <source>
        <dbReference type="EMBL" id="KGE86538.1"/>
    </source>
</evidence>
<accession>A0A098S3X3</accession>
<dbReference type="NCBIfam" id="NF008633">
    <property type="entry name" value="PRK11622.1"/>
    <property type="match status" value="1"/>
</dbReference>
<evidence type="ECO:0000313" key="3">
    <source>
        <dbReference type="Proteomes" id="UP000029736"/>
    </source>
</evidence>
<dbReference type="RefSeq" id="WP_044224634.1">
    <property type="nucleotide sequence ID" value="NZ_JBKAGJ010000043.1"/>
</dbReference>
<dbReference type="Pfam" id="PF13416">
    <property type="entry name" value="SBP_bac_8"/>
    <property type="match status" value="1"/>
</dbReference>
<dbReference type="Gene3D" id="3.40.190.10">
    <property type="entry name" value="Periplasmic binding protein-like II"/>
    <property type="match status" value="2"/>
</dbReference>